<dbReference type="SUPFAM" id="SSF51197">
    <property type="entry name" value="Clavaminate synthase-like"/>
    <property type="match status" value="1"/>
</dbReference>
<gene>
    <name evidence="6" type="ORF">glysoja_049982</name>
</gene>
<comment type="similarity">
    <text evidence="1">Belongs to the iron/ascorbate-dependent oxidoreductase family.</text>
</comment>
<evidence type="ECO:0000256" key="1">
    <source>
        <dbReference type="ARBA" id="ARBA00008056"/>
    </source>
</evidence>
<feature type="domain" description="Fe2OG dioxygenase" evidence="5">
    <location>
        <begin position="23"/>
        <end position="108"/>
    </location>
</feature>
<dbReference type="InterPro" id="IPR005123">
    <property type="entry name" value="Oxoglu/Fe-dep_dioxygenase_dom"/>
</dbReference>
<name>A0A0B2RWM4_GLYSO</name>
<dbReference type="EMBL" id="KN646987">
    <property type="protein sequence ID" value="KHN37455.1"/>
    <property type="molecule type" value="Genomic_DNA"/>
</dbReference>
<evidence type="ECO:0000256" key="4">
    <source>
        <dbReference type="ARBA" id="ARBA00023004"/>
    </source>
</evidence>
<keyword evidence="6" id="KW-0223">Dioxygenase</keyword>
<feature type="non-terminal residue" evidence="6">
    <location>
        <position position="1"/>
    </location>
</feature>
<dbReference type="PANTHER" id="PTHR10209:SF230">
    <property type="entry name" value="SCOPOLETIN 8-HYDROXYLASE"/>
    <property type="match status" value="1"/>
</dbReference>
<evidence type="ECO:0000256" key="3">
    <source>
        <dbReference type="ARBA" id="ARBA00023002"/>
    </source>
</evidence>
<dbReference type="Pfam" id="PF03171">
    <property type="entry name" value="2OG-FeII_Oxy"/>
    <property type="match status" value="1"/>
</dbReference>
<protein>
    <submittedName>
        <fullName evidence="6">DIBOA-glucoside dioxygenase BX6</fullName>
        <ecNumber evidence="6">1.14.11.-</ecNumber>
    </submittedName>
</protein>
<dbReference type="Gene3D" id="2.60.120.330">
    <property type="entry name" value="B-lactam Antibiotic, Isopenicillin N Synthase, Chain"/>
    <property type="match status" value="1"/>
</dbReference>
<evidence type="ECO:0000256" key="2">
    <source>
        <dbReference type="ARBA" id="ARBA00022723"/>
    </source>
</evidence>
<dbReference type="GO" id="GO:0051213">
    <property type="term" value="F:dioxygenase activity"/>
    <property type="evidence" value="ECO:0007669"/>
    <property type="project" value="UniProtKB-KW"/>
</dbReference>
<evidence type="ECO:0000259" key="5">
    <source>
        <dbReference type="PROSITE" id="PS51471"/>
    </source>
</evidence>
<evidence type="ECO:0000313" key="6">
    <source>
        <dbReference type="EMBL" id="KHN37455.1"/>
    </source>
</evidence>
<dbReference type="InterPro" id="IPR044861">
    <property type="entry name" value="IPNS-like_FE2OG_OXY"/>
</dbReference>
<accession>A0A0B2RWM4</accession>
<keyword evidence="3 6" id="KW-0560">Oxidoreductase</keyword>
<keyword evidence="4" id="KW-0408">Iron</keyword>
<keyword evidence="2" id="KW-0479">Metal-binding</keyword>
<dbReference type="Proteomes" id="UP000053555">
    <property type="component" value="Unassembled WGS sequence"/>
</dbReference>
<reference evidence="6" key="1">
    <citation type="submission" date="2014-07" db="EMBL/GenBank/DDBJ databases">
        <title>Identification of a novel salt tolerance gene in wild soybean by whole-genome sequencing.</title>
        <authorList>
            <person name="Lam H.-M."/>
            <person name="Qi X."/>
            <person name="Li M.-W."/>
            <person name="Liu X."/>
            <person name="Xie M."/>
            <person name="Ni M."/>
            <person name="Xu X."/>
        </authorList>
    </citation>
    <scope>NUCLEOTIDE SEQUENCE [LARGE SCALE GENOMIC DNA]</scope>
    <source>
        <tissue evidence="6">Root</tissue>
    </source>
</reference>
<organism evidence="6">
    <name type="scientific">Glycine soja</name>
    <name type="common">Wild soybean</name>
    <dbReference type="NCBI Taxonomy" id="3848"/>
    <lineage>
        <taxon>Eukaryota</taxon>
        <taxon>Viridiplantae</taxon>
        <taxon>Streptophyta</taxon>
        <taxon>Embryophyta</taxon>
        <taxon>Tracheophyta</taxon>
        <taxon>Spermatophyta</taxon>
        <taxon>Magnoliopsida</taxon>
        <taxon>eudicotyledons</taxon>
        <taxon>Gunneridae</taxon>
        <taxon>Pentapetalae</taxon>
        <taxon>rosids</taxon>
        <taxon>fabids</taxon>
        <taxon>Fabales</taxon>
        <taxon>Fabaceae</taxon>
        <taxon>Papilionoideae</taxon>
        <taxon>50 kb inversion clade</taxon>
        <taxon>NPAAA clade</taxon>
        <taxon>indigoferoid/millettioid clade</taxon>
        <taxon>Phaseoleae</taxon>
        <taxon>Glycine</taxon>
        <taxon>Glycine subgen. Soja</taxon>
    </lineage>
</organism>
<dbReference type="AlphaFoldDB" id="A0A0B2RWM4"/>
<proteinExistence type="inferred from homology"/>
<dbReference type="PROSITE" id="PS51471">
    <property type="entry name" value="FE2OG_OXY"/>
    <property type="match status" value="1"/>
</dbReference>
<dbReference type="InterPro" id="IPR027443">
    <property type="entry name" value="IPNS-like_sf"/>
</dbReference>
<dbReference type="GO" id="GO:0046872">
    <property type="term" value="F:metal ion binding"/>
    <property type="evidence" value="ECO:0007669"/>
    <property type="project" value="UniProtKB-KW"/>
</dbReference>
<dbReference type="PANTHER" id="PTHR10209">
    <property type="entry name" value="OXIDOREDUCTASE, 2OG-FE II OXYGENASE FAMILY PROTEIN"/>
    <property type="match status" value="1"/>
</dbReference>
<dbReference type="EC" id="1.14.11.-" evidence="6"/>
<sequence>SMMVRGIVKILISKLGVLAYGSRIEQILGVKIVNMNNYPPCPKLTVGVGRHSDLGTITVLLQDGIGDLYVKMEEDNDAGKGEWLEIPPIPRALVINIGDILEVWYLEI</sequence>